<dbReference type="Pfam" id="PF08863">
    <property type="entry name" value="YolD"/>
    <property type="match status" value="1"/>
</dbReference>
<gene>
    <name evidence="1" type="ORF">SAMN04487944_103234</name>
</gene>
<reference evidence="1 2" key="1">
    <citation type="submission" date="2016-10" db="EMBL/GenBank/DDBJ databases">
        <authorList>
            <person name="de Groot N.N."/>
        </authorList>
    </citation>
    <scope>NUCLEOTIDE SEQUENCE [LARGE SCALE GENOMIC DNA]</scope>
    <source>
        <strain evidence="1 2">CGMCC 1.7727</strain>
    </source>
</reference>
<proteinExistence type="predicted"/>
<evidence type="ECO:0000313" key="2">
    <source>
        <dbReference type="Proteomes" id="UP000199687"/>
    </source>
</evidence>
<dbReference type="InterPro" id="IPR014962">
    <property type="entry name" value="YolD"/>
</dbReference>
<dbReference type="EMBL" id="FOGL01000003">
    <property type="protein sequence ID" value="SER37527.1"/>
    <property type="molecule type" value="Genomic_DNA"/>
</dbReference>
<keyword evidence="2" id="KW-1185">Reference proteome</keyword>
<name>A0A1H9NP49_9BACI</name>
<dbReference type="PANTHER" id="PTHR40051">
    <property type="entry name" value="IG HYPOTHETICAL 15966"/>
    <property type="match status" value="1"/>
</dbReference>
<dbReference type="PANTHER" id="PTHR40051:SF1">
    <property type="entry name" value="YOLD-LIKE FAMILY PROTEIN"/>
    <property type="match status" value="1"/>
</dbReference>
<dbReference type="OrthoDB" id="1644322at2"/>
<dbReference type="RefSeq" id="WP_089739835.1">
    <property type="nucleotide sequence ID" value="NZ_FOGL01000003.1"/>
</dbReference>
<evidence type="ECO:0000313" key="1">
    <source>
        <dbReference type="EMBL" id="SER37527.1"/>
    </source>
</evidence>
<protein>
    <submittedName>
        <fullName evidence="1">YolD-like protein</fullName>
    </submittedName>
</protein>
<dbReference type="STRING" id="531814.SAMN04487944_103234"/>
<sequence length="108" mass="12943">MHNDRGSIKWASLMLPEHVKILRDMWQEDETEAKKEIDEQQLEENAQILAESFFLKKKVAITYYNQNHYKTDHVAIIRIDRYNQTIRVENADLERITIPLENIWTVES</sequence>
<organism evidence="1 2">
    <name type="scientific">Gracilibacillus ureilyticus</name>
    <dbReference type="NCBI Taxonomy" id="531814"/>
    <lineage>
        <taxon>Bacteria</taxon>
        <taxon>Bacillati</taxon>
        <taxon>Bacillota</taxon>
        <taxon>Bacilli</taxon>
        <taxon>Bacillales</taxon>
        <taxon>Bacillaceae</taxon>
        <taxon>Gracilibacillus</taxon>
    </lineage>
</organism>
<dbReference type="Proteomes" id="UP000199687">
    <property type="component" value="Unassembled WGS sequence"/>
</dbReference>
<accession>A0A1H9NP49</accession>
<dbReference type="AlphaFoldDB" id="A0A1H9NP49"/>